<feature type="region of interest" description="Disordered" evidence="2">
    <location>
        <begin position="723"/>
        <end position="743"/>
    </location>
</feature>
<protein>
    <submittedName>
        <fullName evidence="3">Uncharacterized protein</fullName>
    </submittedName>
</protein>
<evidence type="ECO:0000256" key="1">
    <source>
        <dbReference type="SAM" id="Coils"/>
    </source>
</evidence>
<evidence type="ECO:0000256" key="2">
    <source>
        <dbReference type="SAM" id="MobiDB-lite"/>
    </source>
</evidence>
<feature type="compositionally biased region" description="Polar residues" evidence="2">
    <location>
        <begin position="482"/>
        <end position="528"/>
    </location>
</feature>
<feature type="compositionally biased region" description="Low complexity" evidence="2">
    <location>
        <begin position="462"/>
        <end position="476"/>
    </location>
</feature>
<feature type="non-terminal residue" evidence="3">
    <location>
        <position position="1256"/>
    </location>
</feature>
<feature type="region of interest" description="Disordered" evidence="2">
    <location>
        <begin position="460"/>
        <end position="528"/>
    </location>
</feature>
<gene>
    <name evidence="3" type="ORF">TOA249_LOCUS29766</name>
</gene>
<feature type="compositionally biased region" description="Basic residues" evidence="2">
    <location>
        <begin position="1154"/>
        <end position="1163"/>
    </location>
</feature>
<dbReference type="Proteomes" id="UP000663838">
    <property type="component" value="Unassembled WGS sequence"/>
</dbReference>
<accession>A0A821UBZ5</accession>
<evidence type="ECO:0000313" key="4">
    <source>
        <dbReference type="Proteomes" id="UP000663838"/>
    </source>
</evidence>
<comment type="caution">
    <text evidence="3">The sequence shown here is derived from an EMBL/GenBank/DDBJ whole genome shotgun (WGS) entry which is preliminary data.</text>
</comment>
<keyword evidence="1" id="KW-0175">Coiled coil</keyword>
<reference evidence="3" key="1">
    <citation type="submission" date="2021-02" db="EMBL/GenBank/DDBJ databases">
        <authorList>
            <person name="Nowell W R."/>
        </authorList>
    </citation>
    <scope>NUCLEOTIDE SEQUENCE</scope>
</reference>
<organism evidence="3 4">
    <name type="scientific">Rotaria socialis</name>
    <dbReference type="NCBI Taxonomy" id="392032"/>
    <lineage>
        <taxon>Eukaryota</taxon>
        <taxon>Metazoa</taxon>
        <taxon>Spiralia</taxon>
        <taxon>Gnathifera</taxon>
        <taxon>Rotifera</taxon>
        <taxon>Eurotatoria</taxon>
        <taxon>Bdelloidea</taxon>
        <taxon>Philodinida</taxon>
        <taxon>Philodinidae</taxon>
        <taxon>Rotaria</taxon>
    </lineage>
</organism>
<feature type="compositionally biased region" description="Polar residues" evidence="2">
    <location>
        <begin position="684"/>
        <end position="700"/>
    </location>
</feature>
<feature type="coiled-coil region" evidence="1">
    <location>
        <begin position="552"/>
        <end position="621"/>
    </location>
</feature>
<feature type="region of interest" description="Disordered" evidence="2">
    <location>
        <begin position="1140"/>
        <end position="1163"/>
    </location>
</feature>
<dbReference type="AlphaFoldDB" id="A0A821UBZ5"/>
<proteinExistence type="predicted"/>
<name>A0A821UBZ5_9BILA</name>
<feature type="region of interest" description="Disordered" evidence="2">
    <location>
        <begin position="684"/>
        <end position="708"/>
    </location>
</feature>
<evidence type="ECO:0000313" key="3">
    <source>
        <dbReference type="EMBL" id="CAF4887820.1"/>
    </source>
</evidence>
<dbReference type="EMBL" id="CAJOBS010004778">
    <property type="protein sequence ID" value="CAF4887820.1"/>
    <property type="molecule type" value="Genomic_DNA"/>
</dbReference>
<sequence>MDQIEDLQISPKVVSTDIQDQAQLDLSMSKLNISNIVDKGIQPLEPVHITDNITNLIEPTSSPKAYTTLVNAVQSTEITPASIELSAVSVPKVTSIIGKMLKNPKITETRKSSRRTNPPVKYTPVLTNIKVYKPKSKQIKSQLSKVNELMEMKRALGNTSRMQDVSYTRTSVHNIISNEGMNDQLLPHTSIDPLLQSHVIHHVITPPSSAKGSPTLQIQPIFGAQAHSSPIKSLAINQITPPQPIQRRTLLKTPLLQTPQLISTCQQQMVPTNQYTPTCYSQFNLNYKQPRYNQPIYTQTFNTPHISEYNPQNYSTPNFFPNYSVPSFNPNIPPPTSTPLTSQYGYQTAPHLQYPTPSYPNYQAPPQNNYIAPRLYFDTPTSTTQGPRLTSHLPPYNPNNYNAVPNHYSTGPGLHTYIPPFNHQRVHRPISQPALVRPYAARHNAPRPVLIQSNIATRPQWPHNSPIPSIHSQHSPVPCIHSQHSPVPSIHSQHSPTHSLHSQQSGNSSHDMSNHTNYSNQNLSHQSLPHANNSYERELPTDLNEDLDDMGLSEVQKEMNKLKRLCEFNEQQKDEVIRQLKLAQEAQECYRMRVDERDKKVNDLEQRHKRMATELTSANIKIASQAINNHAPKLQAYTINQIISKFCPAEVNICNRIMRNNNVKDWKMLGQVDQKQLIRLTQEEYNTSKTKSPQDLNNNKFKPLSKHNPLYNKDKILVERLIKSPKESSRHSTPKKSSINNCSSDSYENDFILDDPKDQRIRKNRTNKQCKKPEKIVWPLPNGTNSSVHNINVGTNNNHSLINYSVSSNQNREDQLNKVRNEVAYWLHILRKENEFIKFVEILKVELDVYDTNNQRIILHKIDSDSFPKWSGDTMEHFLKYLRNFHVFALGSMRIENHKWISELLKRVNTGFLKQFLTEIETDEMTYMTFVVYLMTLIDDSTINKTHNIKDQFYKATLGQKETSHAFGLRLKLIFIKCFPEVDFEYCYELKSKYFSSIPVEVKNKLKYLIEKNETADRRTRTYSDIVNLSTQAERKVHNNTETIKYFQNKSKTATKLNESPIALVPSPTKRPCSPFKKSVTKNIILKKEDIDGNKEFQCPVCKRKLGSTPLCKFCDKLCYICSSSQHKYLQCSSNINAVSNKPTHPTKPNKNFKGGKGHFKLKNNKKFEKNGNRNREVSIPEPKFPNNNPKNNFYYGGGINMTKSGVEGINNVNNKQITTIPVNNILNNIQIEAIGPSQDVIVKIQDQVQINNSQD</sequence>